<dbReference type="AlphaFoldDB" id="A0A1Y2HN19"/>
<keyword evidence="3" id="KW-1185">Reference proteome</keyword>
<feature type="transmembrane region" description="Helical" evidence="1">
    <location>
        <begin position="35"/>
        <end position="63"/>
    </location>
</feature>
<keyword evidence="1" id="KW-0472">Membrane</keyword>
<keyword evidence="1" id="KW-1133">Transmembrane helix</keyword>
<evidence type="ECO:0000313" key="3">
    <source>
        <dbReference type="Proteomes" id="UP000193411"/>
    </source>
</evidence>
<proteinExistence type="predicted"/>
<organism evidence="2 3">
    <name type="scientific">Catenaria anguillulae PL171</name>
    <dbReference type="NCBI Taxonomy" id="765915"/>
    <lineage>
        <taxon>Eukaryota</taxon>
        <taxon>Fungi</taxon>
        <taxon>Fungi incertae sedis</taxon>
        <taxon>Blastocladiomycota</taxon>
        <taxon>Blastocladiomycetes</taxon>
        <taxon>Blastocladiales</taxon>
        <taxon>Catenariaceae</taxon>
        <taxon>Catenaria</taxon>
    </lineage>
</organism>
<keyword evidence="1" id="KW-0812">Transmembrane</keyword>
<dbReference type="Proteomes" id="UP000193411">
    <property type="component" value="Unassembled WGS sequence"/>
</dbReference>
<evidence type="ECO:0000313" key="2">
    <source>
        <dbReference type="EMBL" id="ORZ34522.1"/>
    </source>
</evidence>
<accession>A0A1Y2HN19</accession>
<dbReference type="EMBL" id="MCFL01000027">
    <property type="protein sequence ID" value="ORZ34522.1"/>
    <property type="molecule type" value="Genomic_DNA"/>
</dbReference>
<protein>
    <submittedName>
        <fullName evidence="2">Uncharacterized protein</fullName>
    </submittedName>
</protein>
<reference evidence="2 3" key="1">
    <citation type="submission" date="2016-07" db="EMBL/GenBank/DDBJ databases">
        <title>Pervasive Adenine N6-methylation of Active Genes in Fungi.</title>
        <authorList>
            <consortium name="DOE Joint Genome Institute"/>
            <person name="Mondo S.J."/>
            <person name="Dannebaum R.O."/>
            <person name="Kuo R.C."/>
            <person name="Labutti K."/>
            <person name="Haridas S."/>
            <person name="Kuo A."/>
            <person name="Salamov A."/>
            <person name="Ahrendt S.R."/>
            <person name="Lipzen A."/>
            <person name="Sullivan W."/>
            <person name="Andreopoulos W.B."/>
            <person name="Clum A."/>
            <person name="Lindquist E."/>
            <person name="Daum C."/>
            <person name="Ramamoorthy G.K."/>
            <person name="Gryganskyi A."/>
            <person name="Culley D."/>
            <person name="Magnuson J.K."/>
            <person name="James T.Y."/>
            <person name="O'Malley M.A."/>
            <person name="Stajich J.E."/>
            <person name="Spatafora J.W."/>
            <person name="Visel A."/>
            <person name="Grigoriev I.V."/>
        </authorList>
    </citation>
    <scope>NUCLEOTIDE SEQUENCE [LARGE SCALE GENOMIC DNA]</scope>
    <source>
        <strain evidence="2 3">PL171</strain>
    </source>
</reference>
<comment type="caution">
    <text evidence="2">The sequence shown here is derived from an EMBL/GenBank/DDBJ whole genome shotgun (WGS) entry which is preliminary data.</text>
</comment>
<name>A0A1Y2HN19_9FUNG</name>
<gene>
    <name evidence="2" type="ORF">BCR44DRAFT_339207</name>
</gene>
<evidence type="ECO:0000256" key="1">
    <source>
        <dbReference type="SAM" id="Phobius"/>
    </source>
</evidence>
<sequence length="80" mass="9207">MTTLRLISLPRLSRLSSHSFSPPHLAPLKHAMDSLWWGFVCWLHQGFVVLFSHSFAVVALLSAHEKKKKPRIKPSISFWN</sequence>